<dbReference type="OrthoDB" id="9800361at2"/>
<dbReference type="GO" id="GO:0051604">
    <property type="term" value="P:protein maturation"/>
    <property type="evidence" value="ECO:0007669"/>
    <property type="project" value="InterPro"/>
</dbReference>
<keyword evidence="3 4" id="KW-0862">Zinc</keyword>
<feature type="binding site" evidence="4">
    <location>
        <position position="91"/>
    </location>
    <ligand>
        <name>Zn(2+)</name>
        <dbReference type="ChEBI" id="CHEBI:29105"/>
    </ligand>
</feature>
<dbReference type="PANTHER" id="PTHR34535">
    <property type="entry name" value="HYDROGENASE MATURATION FACTOR HYPA"/>
    <property type="match status" value="1"/>
</dbReference>
<dbReference type="PANTHER" id="PTHR34535:SF3">
    <property type="entry name" value="HYDROGENASE MATURATION FACTOR HYPA"/>
    <property type="match status" value="1"/>
</dbReference>
<evidence type="ECO:0000256" key="2">
    <source>
        <dbReference type="ARBA" id="ARBA00022723"/>
    </source>
</evidence>
<evidence type="ECO:0000313" key="6">
    <source>
        <dbReference type="EMBL" id="CRF42431.1"/>
    </source>
</evidence>
<keyword evidence="1 4" id="KW-0533">Nickel</keyword>
<dbReference type="EMBL" id="CDMH01000029">
    <property type="protein sequence ID" value="CRF42431.1"/>
    <property type="molecule type" value="Genomic_DNA"/>
</dbReference>
<organism evidence="6 10">
    <name type="scientific">Helicobacter ailurogastricus</name>
    <dbReference type="NCBI Taxonomy" id="1578720"/>
    <lineage>
        <taxon>Bacteria</taxon>
        <taxon>Pseudomonadati</taxon>
        <taxon>Campylobacterota</taxon>
        <taxon>Epsilonproteobacteria</taxon>
        <taxon>Campylobacterales</taxon>
        <taxon>Helicobacteraceae</taxon>
        <taxon>Helicobacter</taxon>
    </lineage>
</organism>
<dbReference type="GeneID" id="82132287"/>
<feature type="binding site" evidence="4">
    <location>
        <position position="94"/>
    </location>
    <ligand>
        <name>Zn(2+)</name>
        <dbReference type="ChEBI" id="CHEBI:29105"/>
    </ligand>
</feature>
<proteinExistence type="inferred from homology"/>
<sequence>MHEYSVVSSLMDLCEMHAKKHNATKIERVVVSIGERAGMDKHLFVSAFETFKGELDICKEAVLEIVDEKVELECLDCAKTCIPPNLEYGVCAHCGSQKVRIVKGTQMQLLSLEMV</sequence>
<evidence type="ECO:0000256" key="3">
    <source>
        <dbReference type="ARBA" id="ARBA00022833"/>
    </source>
</evidence>
<name>A0A0K2X8P6_9HELI</name>
<feature type="binding site" evidence="4">
    <location>
        <position position="77"/>
    </location>
    <ligand>
        <name>Zn(2+)</name>
        <dbReference type="ChEBI" id="CHEBI:29105"/>
    </ligand>
</feature>
<dbReference type="GO" id="GO:0016151">
    <property type="term" value="F:nickel cation binding"/>
    <property type="evidence" value="ECO:0007669"/>
    <property type="project" value="UniProtKB-UniRule"/>
</dbReference>
<dbReference type="GO" id="GO:0008270">
    <property type="term" value="F:zinc ion binding"/>
    <property type="evidence" value="ECO:0007669"/>
    <property type="project" value="UniProtKB-UniRule"/>
</dbReference>
<gene>
    <name evidence="4" type="primary">hypA</name>
    <name evidence="5" type="ORF">HAL011_15450</name>
    <name evidence="6" type="ORF">HAL013_06120</name>
    <name evidence="7" type="ORF">HAL09_04020</name>
</gene>
<keyword evidence="2 4" id="KW-0479">Metal-binding</keyword>
<dbReference type="Proteomes" id="UP000045175">
    <property type="component" value="Unassembled WGS sequence"/>
</dbReference>
<reference evidence="6" key="1">
    <citation type="submission" date="2014-12" db="EMBL/GenBank/DDBJ databases">
        <title>Whole genome sequences of four Staphylococcus schleiferi canine isolates.</title>
        <authorList>
            <person name="Misic A.M."/>
            <person name="Cain C."/>
            <person name="Morris D.O."/>
            <person name="Rankin S."/>
            <person name="Beiting D."/>
        </authorList>
    </citation>
    <scope>NUCLEOTIDE SEQUENCE</scope>
    <source>
        <strain evidence="5">ASB11</strain>
        <strain evidence="6">ASB13</strain>
        <strain evidence="7">ASB9</strain>
    </source>
</reference>
<protein>
    <recommendedName>
        <fullName evidence="4">Hydrogenase maturation factor HypA</fullName>
    </recommendedName>
</protein>
<dbReference type="EMBL" id="CDMN01000014">
    <property type="protein sequence ID" value="CRF43847.1"/>
    <property type="molecule type" value="Genomic_DNA"/>
</dbReference>
<comment type="function">
    <text evidence="4">Involved in the maturation of [NiFe] hydrogenases. Required for nickel insertion into the metal center of the hydrogenase.</text>
</comment>
<accession>A0A0K2X8P6</accession>
<dbReference type="NCBIfam" id="TIGR00100">
    <property type="entry name" value="hypA"/>
    <property type="match status" value="1"/>
</dbReference>
<dbReference type="EMBL" id="CDML01000051">
    <property type="protein sequence ID" value="CRF41733.1"/>
    <property type="molecule type" value="Genomic_DNA"/>
</dbReference>
<dbReference type="AlphaFoldDB" id="A0A0K2X8P6"/>
<evidence type="ECO:0000313" key="8">
    <source>
        <dbReference type="Proteomes" id="UP000038622"/>
    </source>
</evidence>
<comment type="similarity">
    <text evidence="4">Belongs to the HypA/HybF family.</text>
</comment>
<feature type="binding site" evidence="4">
    <location>
        <position position="2"/>
    </location>
    <ligand>
        <name>Ni(2+)</name>
        <dbReference type="ChEBI" id="CHEBI:49786"/>
    </ligand>
</feature>
<evidence type="ECO:0000256" key="4">
    <source>
        <dbReference type="HAMAP-Rule" id="MF_00213"/>
    </source>
</evidence>
<dbReference type="Pfam" id="PF01155">
    <property type="entry name" value="HypA"/>
    <property type="match status" value="1"/>
</dbReference>
<dbReference type="STRING" id="1578720.HAL011_15450"/>
<evidence type="ECO:0000313" key="7">
    <source>
        <dbReference type="EMBL" id="CRF43847.1"/>
    </source>
</evidence>
<evidence type="ECO:0000256" key="1">
    <source>
        <dbReference type="ARBA" id="ARBA00022596"/>
    </source>
</evidence>
<dbReference type="RefSeq" id="WP_053941073.1">
    <property type="nucleotide sequence ID" value="NZ_BSCV01000031.1"/>
</dbReference>
<dbReference type="Proteomes" id="UP000041394">
    <property type="component" value="Unassembled WGS sequence"/>
</dbReference>
<evidence type="ECO:0000313" key="9">
    <source>
        <dbReference type="Proteomes" id="UP000041394"/>
    </source>
</evidence>
<dbReference type="PIRSF" id="PIRSF004761">
    <property type="entry name" value="Hydrgn_mat_HypA"/>
    <property type="match status" value="1"/>
</dbReference>
<dbReference type="InterPro" id="IPR000688">
    <property type="entry name" value="HypA/HybF"/>
</dbReference>
<dbReference type="Proteomes" id="UP000038622">
    <property type="component" value="Unassembled WGS sequence"/>
</dbReference>
<dbReference type="HAMAP" id="MF_00213">
    <property type="entry name" value="HypA_HybF"/>
    <property type="match status" value="1"/>
</dbReference>
<reference evidence="8" key="2">
    <citation type="submission" date="2014-12" db="EMBL/GenBank/DDBJ databases">
        <authorList>
            <person name="Smet A."/>
        </authorList>
    </citation>
    <scope>NUCLEOTIDE SEQUENCE [LARGE SCALE GENOMIC DNA]</scope>
</reference>
<evidence type="ECO:0000313" key="10">
    <source>
        <dbReference type="Proteomes" id="UP000045175"/>
    </source>
</evidence>
<reference evidence="9 10" key="3">
    <citation type="submission" date="2014-12" db="EMBL/GenBank/DDBJ databases">
        <authorList>
            <person name="Jaenicke S."/>
        </authorList>
    </citation>
    <scope>NUCLEOTIDE SEQUENCE [LARGE SCALE GENOMIC DNA]</scope>
</reference>
<keyword evidence="8" id="KW-1185">Reference proteome</keyword>
<dbReference type="NCBIfam" id="NF001839">
    <property type="entry name" value="PRK00564.1"/>
    <property type="match status" value="1"/>
</dbReference>
<dbReference type="Gene3D" id="3.30.2320.80">
    <property type="match status" value="1"/>
</dbReference>
<evidence type="ECO:0000313" key="5">
    <source>
        <dbReference type="EMBL" id="CRF41733.1"/>
    </source>
</evidence>
<feature type="binding site" evidence="4">
    <location>
        <position position="74"/>
    </location>
    <ligand>
        <name>Zn(2+)</name>
        <dbReference type="ChEBI" id="CHEBI:29105"/>
    </ligand>
</feature>